<reference evidence="3 4" key="2">
    <citation type="submission" date="2018-05" db="EMBL/GenBank/DDBJ databases">
        <authorList>
            <person name="Lanie J.A."/>
            <person name="Ng W.-L."/>
            <person name="Kazmierczak K.M."/>
            <person name="Andrzejewski T.M."/>
            <person name="Davidsen T.M."/>
            <person name="Wayne K.J."/>
            <person name="Tettelin H."/>
            <person name="Glass J.I."/>
            <person name="Rusch D."/>
            <person name="Podicherti R."/>
            <person name="Tsui H.-C.T."/>
            <person name="Winkler M.E."/>
        </authorList>
    </citation>
    <scope>NUCLEOTIDE SEQUENCE [LARGE SCALE GENOMIC DNA]</scope>
    <source>
        <strain evidence="3 4">YBY</strain>
    </source>
</reference>
<dbReference type="Gene3D" id="3.20.20.140">
    <property type="entry name" value="Metal-dependent hydrolases"/>
    <property type="match status" value="1"/>
</dbReference>
<dbReference type="AlphaFoldDB" id="A0A0M7GAN1"/>
<evidence type="ECO:0000256" key="1">
    <source>
        <dbReference type="ARBA" id="ARBA00023239"/>
    </source>
</evidence>
<dbReference type="InterPro" id="IPR032465">
    <property type="entry name" value="ACMSD"/>
</dbReference>
<comment type="caution">
    <text evidence="3">The sequence shown here is derived from an EMBL/GenBank/DDBJ whole genome shotgun (WGS) entry which is preliminary data.</text>
</comment>
<dbReference type="STRING" id="511.UZ73_14555"/>
<dbReference type="PANTHER" id="PTHR21240">
    <property type="entry name" value="2-AMINO-3-CARBOXYLMUCONATE-6-SEMIALDEHYDE DECARBOXYLASE"/>
    <property type="match status" value="1"/>
</dbReference>
<organism evidence="3 4">
    <name type="scientific">Alcaligenes faecalis</name>
    <dbReference type="NCBI Taxonomy" id="511"/>
    <lineage>
        <taxon>Bacteria</taxon>
        <taxon>Pseudomonadati</taxon>
        <taxon>Pseudomonadota</taxon>
        <taxon>Betaproteobacteria</taxon>
        <taxon>Burkholderiales</taxon>
        <taxon>Alcaligenaceae</taxon>
        <taxon>Alcaligenes</taxon>
    </lineage>
</organism>
<dbReference type="GeneID" id="29371554"/>
<dbReference type="GO" id="GO:0019748">
    <property type="term" value="P:secondary metabolic process"/>
    <property type="evidence" value="ECO:0007669"/>
    <property type="project" value="TreeGrafter"/>
</dbReference>
<dbReference type="RefSeq" id="WP_042486206.1">
    <property type="nucleotide sequence ID" value="NZ_CAXOKM010000035.1"/>
</dbReference>
<protein>
    <submittedName>
        <fullName evidence="3">Amidohydrolase</fullName>
    </submittedName>
</protein>
<dbReference type="GO" id="GO:0005829">
    <property type="term" value="C:cytosol"/>
    <property type="evidence" value="ECO:0007669"/>
    <property type="project" value="TreeGrafter"/>
</dbReference>
<sequence>MKRIKKIALEEHFNAVGFEDYSKAFVKHIDSADARELMARLHDFDAQRLEVMDRAGIEYVVLSQTGPGVQVEKDVSVAIERSRQNNDFLAQQIARHPDRLGGFATLPMQDPAAAAQELTRAVQDLGLKGALVNGHTHGVYYDGREYDAFWETVQKLDVPFYLHPFDAYEMPHAYTGHPELMGATWGWGVETGTHALRMLFGGVFDRCPDVKLVLGHMGEGLPFQRWRYDSRFAVYPHGVTLKRKPSEYIGSNILITTSGVCSAPTLMGAIGEMGAEAVLFSVDYPYESTELAADFIEAAPMDDKTRELVCYGNAARLFKLDRS</sequence>
<dbReference type="KEGG" id="afa:UZ73_14555"/>
<dbReference type="SUPFAM" id="SSF51556">
    <property type="entry name" value="Metallo-dependent hydrolases"/>
    <property type="match status" value="1"/>
</dbReference>
<keyword evidence="3" id="KW-0378">Hydrolase</keyword>
<dbReference type="GO" id="GO:0016831">
    <property type="term" value="F:carboxy-lyase activity"/>
    <property type="evidence" value="ECO:0007669"/>
    <property type="project" value="InterPro"/>
</dbReference>
<dbReference type="PANTHER" id="PTHR21240:SF30">
    <property type="entry name" value="AMIDOHYDROLASE-RELATED DOMAIN-CONTAINING PROTEIN-RELATED"/>
    <property type="match status" value="1"/>
</dbReference>
<dbReference type="GO" id="GO:0016787">
    <property type="term" value="F:hydrolase activity"/>
    <property type="evidence" value="ECO:0007669"/>
    <property type="project" value="UniProtKB-KW"/>
</dbReference>
<accession>A0A0M7GAN1</accession>
<dbReference type="InterPro" id="IPR032466">
    <property type="entry name" value="Metal_Hydrolase"/>
</dbReference>
<evidence type="ECO:0000259" key="2">
    <source>
        <dbReference type="Pfam" id="PF04909"/>
    </source>
</evidence>
<dbReference type="Proteomes" id="UP000245216">
    <property type="component" value="Unassembled WGS sequence"/>
</dbReference>
<proteinExistence type="predicted"/>
<dbReference type="OrthoDB" id="9799024at2"/>
<accession>A0A0S2JTU6</accession>
<evidence type="ECO:0000313" key="3">
    <source>
        <dbReference type="EMBL" id="PWE13616.1"/>
    </source>
</evidence>
<dbReference type="Pfam" id="PF04909">
    <property type="entry name" value="Amidohydro_2"/>
    <property type="match status" value="1"/>
</dbReference>
<evidence type="ECO:0000313" key="4">
    <source>
        <dbReference type="Proteomes" id="UP000245216"/>
    </source>
</evidence>
<feature type="domain" description="Amidohydrolase-related" evidence="2">
    <location>
        <begin position="42"/>
        <end position="320"/>
    </location>
</feature>
<gene>
    <name evidence="3" type="ORF">DF183_10560</name>
</gene>
<keyword evidence="1" id="KW-0456">Lyase</keyword>
<dbReference type="EMBL" id="QEXO01000003">
    <property type="protein sequence ID" value="PWE13616.1"/>
    <property type="molecule type" value="Genomic_DNA"/>
</dbReference>
<reference evidence="3 4" key="1">
    <citation type="submission" date="2018-05" db="EMBL/GenBank/DDBJ databases">
        <title>Genome Sequence of an Efficient Indole-Degrading Bacterium, Alcaligenes sp.YBY.</title>
        <authorList>
            <person name="Yang B."/>
        </authorList>
    </citation>
    <scope>NUCLEOTIDE SEQUENCE [LARGE SCALE GENOMIC DNA]</scope>
    <source>
        <strain evidence="3 4">YBY</strain>
    </source>
</reference>
<name>A0A0M7GAN1_ALCFA</name>
<dbReference type="InterPro" id="IPR006680">
    <property type="entry name" value="Amidohydro-rel"/>
</dbReference>